<dbReference type="PANTHER" id="PTHR34194">
    <property type="entry name" value="F14J8.16 PROTEIN"/>
    <property type="match status" value="1"/>
</dbReference>
<protein>
    <submittedName>
        <fullName evidence="3">Uncharacterized protein LOC120276373</fullName>
    </submittedName>
</protein>
<gene>
    <name evidence="3" type="primary">LOC120276373</name>
</gene>
<evidence type="ECO:0000313" key="3">
    <source>
        <dbReference type="RefSeq" id="XP_039139032.1"/>
    </source>
</evidence>
<reference evidence="3" key="1">
    <citation type="submission" date="2025-08" db="UniProtKB">
        <authorList>
            <consortium name="RefSeq"/>
        </authorList>
    </citation>
    <scope>IDENTIFICATION</scope>
</reference>
<feature type="region of interest" description="Disordered" evidence="1">
    <location>
        <begin position="86"/>
        <end position="108"/>
    </location>
</feature>
<dbReference type="GeneID" id="120276373"/>
<sequence length="281" mass="32711">MLKDKNYNKFKNVQADPDEVCIDPLYRTFLENVKEDGNSYVFEMKDGDHSFPAFVKYEKEYAESAKIKLESDIHFKEKGIYGNEKGPTSKRNCLKSSKRSCSSSDPKSQLEIGKPLVDECLQTFVDHSNFGDKSNFPEYKPSRAIRYEAKKETLVASTRPSTKAARNHQHGKTYRKDYKPDDFKRKLMIVLNKPYNHNEHQILLREAAERKPLCKVKNLRSITISYATEQLSNSYLDYYPDLAKQIESANSEKALILLRGFFFWLKNLCHEGAYRPWSHHS</sequence>
<proteinExistence type="predicted"/>
<dbReference type="AlphaFoldDB" id="A0AB40CK93"/>
<name>A0AB40CK93_DIOCR</name>
<accession>A0AB40CK93</accession>
<feature type="region of interest" description="Disordered" evidence="1">
    <location>
        <begin position="156"/>
        <end position="177"/>
    </location>
</feature>
<dbReference type="Proteomes" id="UP001515500">
    <property type="component" value="Chromosome 14"/>
</dbReference>
<dbReference type="PANTHER" id="PTHR34194:SF2">
    <property type="entry name" value="F14J8.16 PROTEIN"/>
    <property type="match status" value="1"/>
</dbReference>
<evidence type="ECO:0000313" key="2">
    <source>
        <dbReference type="Proteomes" id="UP001515500"/>
    </source>
</evidence>
<keyword evidence="2" id="KW-1185">Reference proteome</keyword>
<evidence type="ECO:0000256" key="1">
    <source>
        <dbReference type="SAM" id="MobiDB-lite"/>
    </source>
</evidence>
<organism evidence="2 3">
    <name type="scientific">Dioscorea cayennensis subsp. rotundata</name>
    <name type="common">White Guinea yam</name>
    <name type="synonym">Dioscorea rotundata</name>
    <dbReference type="NCBI Taxonomy" id="55577"/>
    <lineage>
        <taxon>Eukaryota</taxon>
        <taxon>Viridiplantae</taxon>
        <taxon>Streptophyta</taxon>
        <taxon>Embryophyta</taxon>
        <taxon>Tracheophyta</taxon>
        <taxon>Spermatophyta</taxon>
        <taxon>Magnoliopsida</taxon>
        <taxon>Liliopsida</taxon>
        <taxon>Dioscoreales</taxon>
        <taxon>Dioscoreaceae</taxon>
        <taxon>Dioscorea</taxon>
    </lineage>
</organism>
<dbReference type="RefSeq" id="XP_039139032.1">
    <property type="nucleotide sequence ID" value="XM_039283098.1"/>
</dbReference>